<dbReference type="AlphaFoldDB" id="A0A5C6E3Y5"/>
<dbReference type="InterPro" id="IPR002035">
    <property type="entry name" value="VWF_A"/>
</dbReference>
<evidence type="ECO:0000313" key="3">
    <source>
        <dbReference type="EMBL" id="TWU42697.1"/>
    </source>
</evidence>
<accession>A0A5C6E3Y5</accession>
<dbReference type="Pfam" id="PF13768">
    <property type="entry name" value="VWA_3"/>
    <property type="match status" value="1"/>
</dbReference>
<dbReference type="SUPFAM" id="SSF53300">
    <property type="entry name" value="vWA-like"/>
    <property type="match status" value="1"/>
</dbReference>
<feature type="compositionally biased region" description="Low complexity" evidence="1">
    <location>
        <begin position="91"/>
        <end position="106"/>
    </location>
</feature>
<dbReference type="InterPro" id="IPR036465">
    <property type="entry name" value="vWFA_dom_sf"/>
</dbReference>
<reference evidence="3 4" key="1">
    <citation type="submission" date="2019-02" db="EMBL/GenBank/DDBJ databases">
        <title>Deep-cultivation of Planctomycetes and their phenomic and genomic characterization uncovers novel biology.</title>
        <authorList>
            <person name="Wiegand S."/>
            <person name="Jogler M."/>
            <person name="Boedeker C."/>
            <person name="Pinto D."/>
            <person name="Vollmers J."/>
            <person name="Rivas-Marin E."/>
            <person name="Kohn T."/>
            <person name="Peeters S.H."/>
            <person name="Heuer A."/>
            <person name="Rast P."/>
            <person name="Oberbeckmann S."/>
            <person name="Bunk B."/>
            <person name="Jeske O."/>
            <person name="Meyerdierks A."/>
            <person name="Storesund J.E."/>
            <person name="Kallscheuer N."/>
            <person name="Luecker S."/>
            <person name="Lage O.M."/>
            <person name="Pohl T."/>
            <person name="Merkel B.J."/>
            <person name="Hornburger P."/>
            <person name="Mueller R.-W."/>
            <person name="Bruemmer F."/>
            <person name="Labrenz M."/>
            <person name="Spormann A.M."/>
            <person name="Op Den Camp H."/>
            <person name="Overmann J."/>
            <person name="Amann R."/>
            <person name="Jetten M.S.M."/>
            <person name="Mascher T."/>
            <person name="Medema M.H."/>
            <person name="Devos D.P."/>
            <person name="Kaster A.-K."/>
            <person name="Ovreas L."/>
            <person name="Rohde M."/>
            <person name="Galperin M.Y."/>
            <person name="Jogler C."/>
        </authorList>
    </citation>
    <scope>NUCLEOTIDE SEQUENCE [LARGE SCALE GENOMIC DNA]</scope>
    <source>
        <strain evidence="3 4">Poly41</strain>
    </source>
</reference>
<dbReference type="RefSeq" id="WP_231615401.1">
    <property type="nucleotide sequence ID" value="NZ_SJPV01000001.1"/>
</dbReference>
<sequence>MAVLDHPASPDPTDTLEMELPERPLPALMFSLVFHVLLLTTLGFLLSSPPSGSGSEVDRTVGIAMVHRMPERDLYVDSAETSQGDVSSENAVSSTADSVSAAAPPAGLSPPIDLDGILSELQRSPSPLSGTGIAGETTLDADAFDSKQPPGGNGDSNRTTTSVFGVSGSGSRFVYVFDRSDSMNGNGGLPLRAAKRELVNSLRTLTERQQFQIIFYNQQPKPFQTEGMTTGLMFAEEATLRRAIHFVESITAYGATEHESALRMALRMGPDVIFFLTDARIPRLSGSQLNEIRRQAERAGTTIHAIEFGSEPSATNDSFLQQLAAQNNGQYHYVDLRSLGNPQPITVP</sequence>
<feature type="region of interest" description="Disordered" evidence="1">
    <location>
        <begin position="141"/>
        <end position="163"/>
    </location>
</feature>
<evidence type="ECO:0000256" key="1">
    <source>
        <dbReference type="SAM" id="MobiDB-lite"/>
    </source>
</evidence>
<dbReference type="Proteomes" id="UP000319143">
    <property type="component" value="Unassembled WGS sequence"/>
</dbReference>
<comment type="caution">
    <text evidence="3">The sequence shown here is derived from an EMBL/GenBank/DDBJ whole genome shotgun (WGS) entry which is preliminary data.</text>
</comment>
<evidence type="ECO:0000313" key="4">
    <source>
        <dbReference type="Proteomes" id="UP000319143"/>
    </source>
</evidence>
<organism evidence="3 4">
    <name type="scientific">Novipirellula artificiosorum</name>
    <dbReference type="NCBI Taxonomy" id="2528016"/>
    <lineage>
        <taxon>Bacteria</taxon>
        <taxon>Pseudomonadati</taxon>
        <taxon>Planctomycetota</taxon>
        <taxon>Planctomycetia</taxon>
        <taxon>Pirellulales</taxon>
        <taxon>Pirellulaceae</taxon>
        <taxon>Novipirellula</taxon>
    </lineage>
</organism>
<gene>
    <name evidence="3" type="ORF">Poly41_09970</name>
</gene>
<dbReference type="Gene3D" id="3.40.50.410">
    <property type="entry name" value="von Willebrand factor, type A domain"/>
    <property type="match status" value="1"/>
</dbReference>
<protein>
    <recommendedName>
        <fullName evidence="2">VWFA domain-containing protein</fullName>
    </recommendedName>
</protein>
<feature type="compositionally biased region" description="Polar residues" evidence="1">
    <location>
        <begin position="79"/>
        <end position="90"/>
    </location>
</feature>
<name>A0A5C6E3Y5_9BACT</name>
<feature type="domain" description="VWFA" evidence="2">
    <location>
        <begin position="172"/>
        <end position="348"/>
    </location>
</feature>
<keyword evidence="4" id="KW-1185">Reference proteome</keyword>
<dbReference type="EMBL" id="SJPV01000001">
    <property type="protein sequence ID" value="TWU42697.1"/>
    <property type="molecule type" value="Genomic_DNA"/>
</dbReference>
<evidence type="ECO:0000259" key="2">
    <source>
        <dbReference type="PROSITE" id="PS50234"/>
    </source>
</evidence>
<feature type="region of interest" description="Disordered" evidence="1">
    <location>
        <begin position="78"/>
        <end position="106"/>
    </location>
</feature>
<proteinExistence type="predicted"/>
<dbReference type="PROSITE" id="PS50234">
    <property type="entry name" value="VWFA"/>
    <property type="match status" value="1"/>
</dbReference>